<feature type="transmembrane region" description="Helical" evidence="7">
    <location>
        <begin position="224"/>
        <end position="249"/>
    </location>
</feature>
<keyword evidence="5 7" id="KW-1133">Transmembrane helix</keyword>
<feature type="domain" description="ABC transmembrane type-1" evidence="9">
    <location>
        <begin position="104"/>
        <end position="288"/>
    </location>
</feature>
<comment type="subcellular location">
    <subcellularLocation>
        <location evidence="1 7">Cell membrane</location>
        <topology evidence="1 7">Multi-pass membrane protein</topology>
    </subcellularLocation>
</comment>
<evidence type="ECO:0000256" key="2">
    <source>
        <dbReference type="ARBA" id="ARBA00022448"/>
    </source>
</evidence>
<keyword evidence="6 7" id="KW-0472">Membrane</keyword>
<evidence type="ECO:0000256" key="4">
    <source>
        <dbReference type="ARBA" id="ARBA00022692"/>
    </source>
</evidence>
<dbReference type="EMBL" id="BAAARI010000003">
    <property type="protein sequence ID" value="GAA2569597.1"/>
    <property type="molecule type" value="Genomic_DNA"/>
</dbReference>
<evidence type="ECO:0000256" key="3">
    <source>
        <dbReference type="ARBA" id="ARBA00022475"/>
    </source>
</evidence>
<dbReference type="PROSITE" id="PS50928">
    <property type="entry name" value="ABC_TM1"/>
    <property type="match status" value="1"/>
</dbReference>
<feature type="transmembrane region" description="Helical" evidence="7">
    <location>
        <begin position="148"/>
        <end position="167"/>
    </location>
</feature>
<evidence type="ECO:0000256" key="8">
    <source>
        <dbReference type="SAM" id="MobiDB-lite"/>
    </source>
</evidence>
<evidence type="ECO:0000313" key="11">
    <source>
        <dbReference type="Proteomes" id="UP001500274"/>
    </source>
</evidence>
<reference evidence="10 11" key="1">
    <citation type="journal article" date="2019" name="Int. J. Syst. Evol. Microbiol.">
        <title>The Global Catalogue of Microorganisms (GCM) 10K type strain sequencing project: providing services to taxonomists for standard genome sequencing and annotation.</title>
        <authorList>
            <consortium name="The Broad Institute Genomics Platform"/>
            <consortium name="The Broad Institute Genome Sequencing Center for Infectious Disease"/>
            <person name="Wu L."/>
            <person name="Ma J."/>
        </authorList>
    </citation>
    <scope>NUCLEOTIDE SEQUENCE [LARGE SCALE GENOMIC DNA]</scope>
    <source>
        <strain evidence="10 11">JCM 16365</strain>
    </source>
</reference>
<evidence type="ECO:0000256" key="1">
    <source>
        <dbReference type="ARBA" id="ARBA00004651"/>
    </source>
</evidence>
<keyword evidence="2 7" id="KW-0813">Transport</keyword>
<feature type="transmembrane region" description="Helical" evidence="7">
    <location>
        <begin position="173"/>
        <end position="193"/>
    </location>
</feature>
<evidence type="ECO:0000259" key="9">
    <source>
        <dbReference type="PROSITE" id="PS50928"/>
    </source>
</evidence>
<dbReference type="PANTHER" id="PTHR30151:SF41">
    <property type="entry name" value="ABC TRANSPORTER PERMEASE PROTEIN"/>
    <property type="match status" value="1"/>
</dbReference>
<evidence type="ECO:0000256" key="7">
    <source>
        <dbReference type="RuleBase" id="RU363032"/>
    </source>
</evidence>
<keyword evidence="11" id="KW-1185">Reference proteome</keyword>
<comment type="similarity">
    <text evidence="7">Belongs to the binding-protein-dependent transport system permease family.</text>
</comment>
<dbReference type="Gene3D" id="1.10.3720.10">
    <property type="entry name" value="MetI-like"/>
    <property type="match status" value="1"/>
</dbReference>
<dbReference type="CDD" id="cd06261">
    <property type="entry name" value="TM_PBP2"/>
    <property type="match status" value="1"/>
</dbReference>
<dbReference type="SUPFAM" id="SSF161098">
    <property type="entry name" value="MetI-like"/>
    <property type="match status" value="1"/>
</dbReference>
<protein>
    <recommendedName>
        <fullName evidence="9">ABC transmembrane type-1 domain-containing protein</fullName>
    </recommendedName>
</protein>
<evidence type="ECO:0000256" key="6">
    <source>
        <dbReference type="ARBA" id="ARBA00023136"/>
    </source>
</evidence>
<feature type="region of interest" description="Disordered" evidence="8">
    <location>
        <begin position="1"/>
        <end position="31"/>
    </location>
</feature>
<dbReference type="Proteomes" id="UP001500274">
    <property type="component" value="Unassembled WGS sequence"/>
</dbReference>
<keyword evidence="4 7" id="KW-0812">Transmembrane</keyword>
<evidence type="ECO:0000256" key="5">
    <source>
        <dbReference type="ARBA" id="ARBA00022989"/>
    </source>
</evidence>
<name>A0ABN3PAW1_9MICO</name>
<proteinExistence type="inferred from homology"/>
<dbReference type="InterPro" id="IPR000515">
    <property type="entry name" value="MetI-like"/>
</dbReference>
<evidence type="ECO:0000313" key="10">
    <source>
        <dbReference type="EMBL" id="GAA2569597.1"/>
    </source>
</evidence>
<feature type="transmembrane region" description="Helical" evidence="7">
    <location>
        <begin position="269"/>
        <end position="288"/>
    </location>
</feature>
<sequence length="307" mass="31746">MTEAAIAATGTRQSAEALNASSGPQPPTQKPDLEVTVRKQAASGALKAFAWGMVTFIGTLVGVLALWVGVLALFNISPLIAKGPVDVWNYLFTVPAAEANRELMFGNLAVTLGHSVIGFVSGLVVAILGASLFQLSKGAEHALMPVAMLLRSVPLIAMAPVIIMIFGRDIATVAVIGGIVVLFPALVNISFGLKSASAQMNDLVEVYGGGAWAKLRKVAMPSSLPAFFAAVRISVPGAITGALLAEWLAVGGGIGGSIAGYIPQAQFSALWTSVVLVTAVSLILYNVIQIVEDVVLARMGMHSQKGV</sequence>
<dbReference type="RefSeq" id="WP_344226657.1">
    <property type="nucleotide sequence ID" value="NZ_BAAARI010000003.1"/>
</dbReference>
<accession>A0ABN3PAW1</accession>
<dbReference type="PANTHER" id="PTHR30151">
    <property type="entry name" value="ALKANE SULFONATE ABC TRANSPORTER-RELATED, MEMBRANE SUBUNIT"/>
    <property type="match status" value="1"/>
</dbReference>
<keyword evidence="3" id="KW-1003">Cell membrane</keyword>
<feature type="transmembrane region" description="Helical" evidence="7">
    <location>
        <begin position="112"/>
        <end position="136"/>
    </location>
</feature>
<comment type="caution">
    <text evidence="10">The sequence shown here is derived from an EMBL/GenBank/DDBJ whole genome shotgun (WGS) entry which is preliminary data.</text>
</comment>
<gene>
    <name evidence="10" type="ORF">GCM10009862_05420</name>
</gene>
<feature type="transmembrane region" description="Helical" evidence="7">
    <location>
        <begin position="48"/>
        <end position="74"/>
    </location>
</feature>
<dbReference type="InterPro" id="IPR035906">
    <property type="entry name" value="MetI-like_sf"/>
</dbReference>
<dbReference type="Pfam" id="PF00528">
    <property type="entry name" value="BPD_transp_1"/>
    <property type="match status" value="1"/>
</dbReference>
<feature type="compositionally biased region" description="Polar residues" evidence="8">
    <location>
        <begin position="10"/>
        <end position="23"/>
    </location>
</feature>
<organism evidence="10 11">
    <name type="scientific">Microbacterium binotii</name>
    <dbReference type="NCBI Taxonomy" id="462710"/>
    <lineage>
        <taxon>Bacteria</taxon>
        <taxon>Bacillati</taxon>
        <taxon>Actinomycetota</taxon>
        <taxon>Actinomycetes</taxon>
        <taxon>Micrococcales</taxon>
        <taxon>Microbacteriaceae</taxon>
        <taxon>Microbacterium</taxon>
    </lineage>
</organism>